<keyword evidence="2" id="KW-1185">Reference proteome</keyword>
<proteinExistence type="predicted"/>
<dbReference type="AlphaFoldDB" id="M0NMB6"/>
<gene>
    <name evidence="1" type="ORF">C469_12393</name>
</gene>
<evidence type="ECO:0000313" key="2">
    <source>
        <dbReference type="Proteomes" id="UP000011650"/>
    </source>
</evidence>
<reference evidence="1 2" key="1">
    <citation type="journal article" date="2014" name="PLoS Genet.">
        <title>Phylogenetically driven sequencing of extremely halophilic archaea reveals strategies for static and dynamic osmo-response.</title>
        <authorList>
            <person name="Becker E.A."/>
            <person name="Seitzer P.M."/>
            <person name="Tritt A."/>
            <person name="Larsen D."/>
            <person name="Krusor M."/>
            <person name="Yao A.I."/>
            <person name="Wu D."/>
            <person name="Madern D."/>
            <person name="Eisen J.A."/>
            <person name="Darling A.E."/>
            <person name="Facciotti M.T."/>
        </authorList>
    </citation>
    <scope>NUCLEOTIDE SEQUENCE [LARGE SCALE GENOMIC DNA]</scope>
    <source>
        <strain evidence="1 2">DSM 21995</strain>
    </source>
</reference>
<name>M0NMB6_9EURY</name>
<evidence type="ECO:0000313" key="1">
    <source>
        <dbReference type="EMBL" id="EMA58733.1"/>
    </source>
</evidence>
<comment type="caution">
    <text evidence="1">The sequence shown here is derived from an EMBL/GenBank/DDBJ whole genome shotgun (WGS) entry which is preliminary data.</text>
</comment>
<dbReference type="InterPro" id="IPR029025">
    <property type="entry name" value="T3SS_substrate_exporter_C"/>
</dbReference>
<sequence length="287" mass="31360">MVFTRTEHWKADPDRFDRLAERVTERGGTIDRFESHAVFTVAGSRGAVINGVETSVATDDSHVTVCGLPIEDRPPARACSLDELCDLGREAAWVAPAHPRFPKLGFSDAHLRSVLDRVVDESFAVALGYTTGYPAPLNALAQGKHTAHPIREYAREYDVPLLPELDWHAPLPRTPSGFGVVDDEAFDALADGRIPTADLLSAGRLKTGRWPAGVTWSDFVQTFPGAVPAPLRSISGAAVPAEDRLRAIRDQTIGELFAHPFWKRFCTPPDAPITRQSDSIDDTSVDE</sequence>
<dbReference type="SUPFAM" id="SSF160544">
    <property type="entry name" value="EscU C-terminal domain-like"/>
    <property type="match status" value="1"/>
</dbReference>
<protein>
    <submittedName>
        <fullName evidence="1">Uncharacterized protein</fullName>
    </submittedName>
</protein>
<accession>M0NMB6</accession>
<dbReference type="Proteomes" id="UP000011650">
    <property type="component" value="Unassembled WGS sequence"/>
</dbReference>
<dbReference type="EMBL" id="AOJG01000033">
    <property type="protein sequence ID" value="EMA58733.1"/>
    <property type="molecule type" value="Genomic_DNA"/>
</dbReference>
<organism evidence="1 2">
    <name type="scientific">Halorubrum lipolyticum DSM 21995</name>
    <dbReference type="NCBI Taxonomy" id="1227482"/>
    <lineage>
        <taxon>Archaea</taxon>
        <taxon>Methanobacteriati</taxon>
        <taxon>Methanobacteriota</taxon>
        <taxon>Stenosarchaea group</taxon>
        <taxon>Halobacteria</taxon>
        <taxon>Halobacteriales</taxon>
        <taxon>Haloferacaceae</taxon>
        <taxon>Halorubrum</taxon>
    </lineage>
</organism>